<organism evidence="20 21">
    <name type="scientific">Sphingomonas taxi</name>
    <dbReference type="NCBI Taxonomy" id="1549858"/>
    <lineage>
        <taxon>Bacteria</taxon>
        <taxon>Pseudomonadati</taxon>
        <taxon>Pseudomonadota</taxon>
        <taxon>Alphaproteobacteria</taxon>
        <taxon>Sphingomonadales</taxon>
        <taxon>Sphingomonadaceae</taxon>
        <taxon>Sphingomonas</taxon>
    </lineage>
</organism>
<dbReference type="InterPro" id="IPR017055">
    <property type="entry name" value="Sig_transdc_His_kinase_DctB"/>
</dbReference>
<dbReference type="SMART" id="SM00387">
    <property type="entry name" value="HATPase_c"/>
    <property type="match status" value="1"/>
</dbReference>
<evidence type="ECO:0000256" key="4">
    <source>
        <dbReference type="ARBA" id="ARBA00022475"/>
    </source>
</evidence>
<proteinExistence type="predicted"/>
<evidence type="ECO:0000256" key="14">
    <source>
        <dbReference type="ARBA" id="ARBA00023136"/>
    </source>
</evidence>
<evidence type="ECO:0000313" key="21">
    <source>
        <dbReference type="Proteomes" id="UP000033200"/>
    </source>
</evidence>
<keyword evidence="21" id="KW-1185">Reference proteome</keyword>
<gene>
    <name evidence="20" type="ORF">MC45_11555</name>
</gene>
<dbReference type="STRING" id="1549858.MC45_11555"/>
<protein>
    <recommendedName>
        <fullName evidence="16">C4-dicarboxylate transport sensor protein DctB</fullName>
        <ecNumber evidence="3">2.7.13.3</ecNumber>
    </recommendedName>
</protein>
<keyword evidence="12 18" id="KW-1133">Transmembrane helix</keyword>
<dbReference type="PANTHER" id="PTHR43065">
    <property type="entry name" value="SENSOR HISTIDINE KINASE"/>
    <property type="match status" value="1"/>
</dbReference>
<dbReference type="SMART" id="SM00388">
    <property type="entry name" value="HisKA"/>
    <property type="match status" value="1"/>
</dbReference>
<evidence type="ECO:0000256" key="3">
    <source>
        <dbReference type="ARBA" id="ARBA00012438"/>
    </source>
</evidence>
<dbReference type="AlphaFoldDB" id="A0A097EH74"/>
<comment type="catalytic activity">
    <reaction evidence="1">
        <text>ATP + protein L-histidine = ADP + protein N-phospho-L-histidine.</text>
        <dbReference type="EC" id="2.7.13.3"/>
    </reaction>
</comment>
<evidence type="ECO:0000256" key="6">
    <source>
        <dbReference type="ARBA" id="ARBA00022553"/>
    </source>
</evidence>
<keyword evidence="17" id="KW-0175">Coiled coil</keyword>
<keyword evidence="7" id="KW-0808">Transferase</keyword>
<evidence type="ECO:0000256" key="11">
    <source>
        <dbReference type="ARBA" id="ARBA00022840"/>
    </source>
</evidence>
<evidence type="ECO:0000256" key="2">
    <source>
        <dbReference type="ARBA" id="ARBA00004429"/>
    </source>
</evidence>
<dbReference type="EC" id="2.7.13.3" evidence="3"/>
<evidence type="ECO:0000259" key="19">
    <source>
        <dbReference type="PROSITE" id="PS50109"/>
    </source>
</evidence>
<evidence type="ECO:0000256" key="15">
    <source>
        <dbReference type="ARBA" id="ARBA00059004"/>
    </source>
</evidence>
<dbReference type="SUPFAM" id="SSF103190">
    <property type="entry name" value="Sensory domain-like"/>
    <property type="match status" value="1"/>
</dbReference>
<dbReference type="HOGENOM" id="CLU_000445_94_2_5"/>
<dbReference type="KEGG" id="stax:MC45_11555"/>
<dbReference type="Pfam" id="PF02743">
    <property type="entry name" value="dCache_1"/>
    <property type="match status" value="1"/>
</dbReference>
<evidence type="ECO:0000256" key="1">
    <source>
        <dbReference type="ARBA" id="ARBA00000085"/>
    </source>
</evidence>
<dbReference type="GO" id="GO:0000155">
    <property type="term" value="F:phosphorelay sensor kinase activity"/>
    <property type="evidence" value="ECO:0007669"/>
    <property type="project" value="InterPro"/>
</dbReference>
<dbReference type="Proteomes" id="UP000033200">
    <property type="component" value="Chromosome"/>
</dbReference>
<keyword evidence="5" id="KW-0997">Cell inner membrane</keyword>
<evidence type="ECO:0000256" key="10">
    <source>
        <dbReference type="ARBA" id="ARBA00022777"/>
    </source>
</evidence>
<dbReference type="InterPro" id="IPR036890">
    <property type="entry name" value="HATPase_C_sf"/>
</dbReference>
<keyword evidence="11" id="KW-0067">ATP-binding</keyword>
<dbReference type="PANTHER" id="PTHR43065:SF46">
    <property type="entry name" value="C4-DICARBOXYLATE TRANSPORT SENSOR PROTEIN DCTB"/>
    <property type="match status" value="1"/>
</dbReference>
<keyword evidence="14 18" id="KW-0472">Membrane</keyword>
<dbReference type="GO" id="GO:0005886">
    <property type="term" value="C:plasma membrane"/>
    <property type="evidence" value="ECO:0007669"/>
    <property type="project" value="UniProtKB-SubCell"/>
</dbReference>
<accession>A0A097EH74</accession>
<keyword evidence="9" id="KW-0547">Nucleotide-binding</keyword>
<dbReference type="InterPro" id="IPR033479">
    <property type="entry name" value="dCache_1"/>
</dbReference>
<evidence type="ECO:0000256" key="18">
    <source>
        <dbReference type="SAM" id="Phobius"/>
    </source>
</evidence>
<dbReference type="EMBL" id="CP009571">
    <property type="protein sequence ID" value="AIT06903.1"/>
    <property type="molecule type" value="Genomic_DNA"/>
</dbReference>
<evidence type="ECO:0000256" key="13">
    <source>
        <dbReference type="ARBA" id="ARBA00023012"/>
    </source>
</evidence>
<feature type="transmembrane region" description="Helical" evidence="18">
    <location>
        <begin position="289"/>
        <end position="311"/>
    </location>
</feature>
<dbReference type="PRINTS" id="PR00344">
    <property type="entry name" value="BCTRLSENSOR"/>
</dbReference>
<dbReference type="PIRSF" id="PIRSF036431">
    <property type="entry name" value="STHK_DctB"/>
    <property type="match status" value="1"/>
</dbReference>
<dbReference type="SUPFAM" id="SSF47384">
    <property type="entry name" value="Homodimeric domain of signal transducing histidine kinase"/>
    <property type="match status" value="1"/>
</dbReference>
<dbReference type="Pfam" id="PF00512">
    <property type="entry name" value="HisKA"/>
    <property type="match status" value="1"/>
</dbReference>
<dbReference type="InterPro" id="IPR004358">
    <property type="entry name" value="Sig_transdc_His_kin-like_C"/>
</dbReference>
<evidence type="ECO:0000256" key="12">
    <source>
        <dbReference type="ARBA" id="ARBA00022989"/>
    </source>
</evidence>
<dbReference type="InterPro" id="IPR036097">
    <property type="entry name" value="HisK_dim/P_sf"/>
</dbReference>
<evidence type="ECO:0000256" key="7">
    <source>
        <dbReference type="ARBA" id="ARBA00022679"/>
    </source>
</evidence>
<keyword evidence="10" id="KW-0418">Kinase</keyword>
<dbReference type="Gene3D" id="6.10.250.3020">
    <property type="match status" value="1"/>
</dbReference>
<dbReference type="Pfam" id="PF02518">
    <property type="entry name" value="HATPase_c"/>
    <property type="match status" value="1"/>
</dbReference>
<keyword evidence="6" id="KW-0597">Phosphoprotein</keyword>
<dbReference type="SUPFAM" id="SSF55874">
    <property type="entry name" value="ATPase domain of HSP90 chaperone/DNA topoisomerase II/histidine kinase"/>
    <property type="match status" value="1"/>
</dbReference>
<evidence type="ECO:0000256" key="16">
    <source>
        <dbReference type="ARBA" id="ARBA00073143"/>
    </source>
</evidence>
<evidence type="ECO:0000313" key="20">
    <source>
        <dbReference type="EMBL" id="AIT06903.1"/>
    </source>
</evidence>
<dbReference type="Gene3D" id="3.30.565.10">
    <property type="entry name" value="Histidine kinase-like ATPase, C-terminal domain"/>
    <property type="match status" value="1"/>
</dbReference>
<dbReference type="Gene3D" id="3.30.450.20">
    <property type="entry name" value="PAS domain"/>
    <property type="match status" value="2"/>
</dbReference>
<evidence type="ECO:0000256" key="5">
    <source>
        <dbReference type="ARBA" id="ARBA00022519"/>
    </source>
</evidence>
<dbReference type="Gene3D" id="1.10.287.130">
    <property type="match status" value="1"/>
</dbReference>
<feature type="domain" description="Histidine kinase" evidence="19">
    <location>
        <begin position="378"/>
        <end position="586"/>
    </location>
</feature>
<evidence type="ECO:0000256" key="17">
    <source>
        <dbReference type="SAM" id="Coils"/>
    </source>
</evidence>
<reference evidence="20 21" key="1">
    <citation type="submission" date="2014-09" db="EMBL/GenBank/DDBJ databases">
        <title>Using Illumina technology Improving SMRT sequencing Genome Assembly by RASTools.</title>
        <authorList>
            <person name="Zhou Y."/>
            <person name="Ma T."/>
            <person name="Liu T."/>
        </authorList>
    </citation>
    <scope>NUCLEOTIDE SEQUENCE [LARGE SCALE GENOMIC DNA]</scope>
    <source>
        <strain evidence="20 21">ATCC 55669</strain>
    </source>
</reference>
<dbReference type="InterPro" id="IPR005467">
    <property type="entry name" value="His_kinase_dom"/>
</dbReference>
<dbReference type="FunFam" id="1.10.287.130:FF:000049">
    <property type="entry name" value="C4-dicarboxylate transport sensor protein DctB"/>
    <property type="match status" value="1"/>
</dbReference>
<keyword evidence="8 18" id="KW-0812">Transmembrane</keyword>
<sequence length="586" mass="62932">MPRRLTWLLLVAGLVALVVAAGAHWAEGAARTAADREATTLARTHAGLLASELQKFRLLPLVLAEYPDVPRALAGGDAAAVHGLDETLELLAARTDAAALYAIDARGRAVAASNWRLPTSFVGQDYTFRRYFAEAMARGASELFALGTVSGRPGLYLARRIDREGRALGVIVVKVEFDRLEREWAQSAGATILTDARGLILVTSVPGWRFHPTRPVDAATRAALRRSRQFGESPPATLAFVADGRDIRVRQDGRMVRYRIAAVAAPLAGSRVLHLTPLRPSLAAARAQAALWGLALLLLVGIAGGIGLRAANRRRSQARARESLEREVVRRTAELREANARLIVESQERGEADRRFRAAREELAQANRLGSLGQITAGVAHEINQPLAAIRTFAENGAILLDRGGADRARENLGRIVDLTDRIATITGELRAFARRRTPSRGAPTLGAAIEGTMLLIGERARGVVVDAVADDLRARRVIADRIRLEQILVNVIGNALDAVAGRDPRRVTIDAVLEEDQVIVRIADTGPGIDPSLDETLFTPFASAKPEGLGLGLAIARDIAREFGGELALAPDGPGATFLLTLRLA</sequence>
<name>A0A097EH74_9SPHN</name>
<evidence type="ECO:0000256" key="8">
    <source>
        <dbReference type="ARBA" id="ARBA00022692"/>
    </source>
</evidence>
<dbReference type="GO" id="GO:0005524">
    <property type="term" value="F:ATP binding"/>
    <property type="evidence" value="ECO:0007669"/>
    <property type="project" value="UniProtKB-KW"/>
</dbReference>
<dbReference type="InterPro" id="IPR003661">
    <property type="entry name" value="HisK_dim/P_dom"/>
</dbReference>
<dbReference type="PROSITE" id="PS50109">
    <property type="entry name" value="HIS_KIN"/>
    <property type="match status" value="1"/>
</dbReference>
<dbReference type="eggNOG" id="COG4191">
    <property type="taxonomic scope" value="Bacteria"/>
</dbReference>
<dbReference type="InterPro" id="IPR003594">
    <property type="entry name" value="HATPase_dom"/>
</dbReference>
<dbReference type="InterPro" id="IPR029151">
    <property type="entry name" value="Sensor-like_sf"/>
</dbReference>
<evidence type="ECO:0000256" key="9">
    <source>
        <dbReference type="ARBA" id="ARBA00022741"/>
    </source>
</evidence>
<dbReference type="CDD" id="cd00082">
    <property type="entry name" value="HisKA"/>
    <property type="match status" value="1"/>
</dbReference>
<comment type="subcellular location">
    <subcellularLocation>
        <location evidence="2">Cell inner membrane</location>
        <topology evidence="2">Multi-pass membrane protein</topology>
    </subcellularLocation>
</comment>
<dbReference type="RefSeq" id="WP_038663247.1">
    <property type="nucleotide sequence ID" value="NZ_CP009571.1"/>
</dbReference>
<comment type="function">
    <text evidence="15">Member of the two-component regulatory system DctB/DctD involved in the transport of C4-dicarboxylates. DctB functions as a membrane-associated protein kinase that phosphorylates DctD in response to environmental signals.</text>
</comment>
<feature type="coiled-coil region" evidence="17">
    <location>
        <begin position="321"/>
        <end position="369"/>
    </location>
</feature>
<keyword evidence="4" id="KW-1003">Cell membrane</keyword>
<keyword evidence="13" id="KW-0902">Two-component regulatory system</keyword>